<evidence type="ECO:0000256" key="2">
    <source>
        <dbReference type="ARBA" id="ARBA00006434"/>
    </source>
</evidence>
<evidence type="ECO:0000256" key="6">
    <source>
        <dbReference type="ARBA" id="ARBA00022989"/>
    </source>
</evidence>
<evidence type="ECO:0000256" key="7">
    <source>
        <dbReference type="ARBA" id="ARBA00023053"/>
    </source>
</evidence>
<dbReference type="GO" id="GO:0006814">
    <property type="term" value="P:sodium ion transport"/>
    <property type="evidence" value="ECO:0007669"/>
    <property type="project" value="UniProtKB-KW"/>
</dbReference>
<evidence type="ECO:0000256" key="5">
    <source>
        <dbReference type="ARBA" id="ARBA00022692"/>
    </source>
</evidence>
<evidence type="ECO:0000313" key="14">
    <source>
        <dbReference type="Proteomes" id="UP001319080"/>
    </source>
</evidence>
<dbReference type="InterPro" id="IPR001734">
    <property type="entry name" value="Na/solute_symporter"/>
</dbReference>
<feature type="transmembrane region" description="Helical" evidence="12">
    <location>
        <begin position="458"/>
        <end position="477"/>
    </location>
</feature>
<dbReference type="InterPro" id="IPR038377">
    <property type="entry name" value="Na/Glc_symporter_sf"/>
</dbReference>
<feature type="transmembrane region" description="Helical" evidence="12">
    <location>
        <begin position="372"/>
        <end position="392"/>
    </location>
</feature>
<evidence type="ECO:0000256" key="9">
    <source>
        <dbReference type="ARBA" id="ARBA00023136"/>
    </source>
</evidence>
<feature type="transmembrane region" description="Helical" evidence="12">
    <location>
        <begin position="82"/>
        <end position="107"/>
    </location>
</feature>
<feature type="transmembrane region" description="Helical" evidence="12">
    <location>
        <begin position="233"/>
        <end position="251"/>
    </location>
</feature>
<dbReference type="PROSITE" id="PS50283">
    <property type="entry name" value="NA_SOLUT_SYMP_3"/>
    <property type="match status" value="1"/>
</dbReference>
<evidence type="ECO:0000256" key="3">
    <source>
        <dbReference type="ARBA" id="ARBA00022448"/>
    </source>
</evidence>
<keyword evidence="6 12" id="KW-1133">Transmembrane helix</keyword>
<evidence type="ECO:0000256" key="12">
    <source>
        <dbReference type="SAM" id="Phobius"/>
    </source>
</evidence>
<dbReference type="GO" id="GO:0015293">
    <property type="term" value="F:symporter activity"/>
    <property type="evidence" value="ECO:0007669"/>
    <property type="project" value="TreeGrafter"/>
</dbReference>
<feature type="transmembrane region" description="Helical" evidence="12">
    <location>
        <begin position="119"/>
        <end position="146"/>
    </location>
</feature>
<feature type="transmembrane region" description="Helical" evidence="12">
    <location>
        <begin position="182"/>
        <end position="200"/>
    </location>
</feature>
<organism evidence="13 14">
    <name type="scientific">Dawidia cretensis</name>
    <dbReference type="NCBI Taxonomy" id="2782350"/>
    <lineage>
        <taxon>Bacteria</taxon>
        <taxon>Pseudomonadati</taxon>
        <taxon>Bacteroidota</taxon>
        <taxon>Cytophagia</taxon>
        <taxon>Cytophagales</taxon>
        <taxon>Chryseotaleaceae</taxon>
        <taxon>Dawidia</taxon>
    </lineage>
</organism>
<dbReference type="GO" id="GO:0005886">
    <property type="term" value="C:plasma membrane"/>
    <property type="evidence" value="ECO:0007669"/>
    <property type="project" value="UniProtKB-SubCell"/>
</dbReference>
<dbReference type="RefSeq" id="WP_254085299.1">
    <property type="nucleotide sequence ID" value="NZ_JAHESE010000016.1"/>
</dbReference>
<comment type="subcellular location">
    <subcellularLocation>
        <location evidence="1">Cell membrane</location>
        <topology evidence="1">Multi-pass membrane protein</topology>
    </subcellularLocation>
</comment>
<evidence type="ECO:0000256" key="11">
    <source>
        <dbReference type="RuleBase" id="RU362091"/>
    </source>
</evidence>
<feature type="transmembrane region" description="Helical" evidence="12">
    <location>
        <begin position="317"/>
        <end position="339"/>
    </location>
</feature>
<feature type="transmembrane region" description="Helical" evidence="12">
    <location>
        <begin position="272"/>
        <end position="297"/>
    </location>
</feature>
<feature type="transmembrane region" description="Helical" evidence="12">
    <location>
        <begin position="429"/>
        <end position="446"/>
    </location>
</feature>
<name>A0AAP2DYV5_9BACT</name>
<dbReference type="PANTHER" id="PTHR42985:SF47">
    <property type="entry name" value="INTEGRAL MEMBRANE TRANSPORT PROTEIN"/>
    <property type="match status" value="1"/>
</dbReference>
<keyword evidence="4" id="KW-1003">Cell membrane</keyword>
<feature type="transmembrane region" description="Helical" evidence="12">
    <location>
        <begin position="6"/>
        <end position="23"/>
    </location>
</feature>
<keyword evidence="9 12" id="KW-0472">Membrane</keyword>
<feature type="transmembrane region" description="Helical" evidence="12">
    <location>
        <begin position="152"/>
        <end position="170"/>
    </location>
</feature>
<keyword evidence="8" id="KW-0406">Ion transport</keyword>
<protein>
    <submittedName>
        <fullName evidence="13">Sodium:solute symporter</fullName>
    </submittedName>
</protein>
<dbReference type="CDD" id="cd10326">
    <property type="entry name" value="SLC5sbd_NIS-like"/>
    <property type="match status" value="1"/>
</dbReference>
<evidence type="ECO:0000313" key="13">
    <source>
        <dbReference type="EMBL" id="MBT1709720.1"/>
    </source>
</evidence>
<dbReference type="EMBL" id="JAHESE010000016">
    <property type="protein sequence ID" value="MBT1709720.1"/>
    <property type="molecule type" value="Genomic_DNA"/>
</dbReference>
<dbReference type="Proteomes" id="UP001319080">
    <property type="component" value="Unassembled WGS sequence"/>
</dbReference>
<dbReference type="InterPro" id="IPR051163">
    <property type="entry name" value="Sodium:Solute_Symporter_SSF"/>
</dbReference>
<keyword evidence="10" id="KW-0739">Sodium transport</keyword>
<feature type="transmembrane region" description="Helical" evidence="12">
    <location>
        <begin position="404"/>
        <end position="422"/>
    </location>
</feature>
<keyword evidence="14" id="KW-1185">Reference proteome</keyword>
<proteinExistence type="inferred from homology"/>
<evidence type="ECO:0000256" key="8">
    <source>
        <dbReference type="ARBA" id="ARBA00023065"/>
    </source>
</evidence>
<gene>
    <name evidence="13" type="ORF">KK062_15865</name>
</gene>
<comment type="similarity">
    <text evidence="2 11">Belongs to the sodium:solute symporter (SSF) (TC 2.A.21) family.</text>
</comment>
<keyword evidence="7" id="KW-0915">Sodium</keyword>
<dbReference type="PANTHER" id="PTHR42985">
    <property type="entry name" value="SODIUM-COUPLED MONOCARBOXYLATE TRANSPORTER"/>
    <property type="match status" value="1"/>
</dbReference>
<sequence>MTPTLVATIMAVYFGMLILIAYLTSRGADTNTFFTGNRQSPWYLVAFGMIGSSLSGLTFISVPGKVGVYGYGYFQVIMGNLVGYWLILGVLMPLYYRLNLVSIYTYLEQRLGTAAYKTGAFFFVVSRTIGSSLRLYLAATVLQLFLFDEWQVPFYVTVAITILLIWVYTFKGGVKTIVWTDSFQTLFLVSAVCIAVWQIASQLGLSPGSLIETIRNSNYSKMFYLDDPSAPSFFFKEFLGGVFITLTMTGMDQELMQKNLTVKTLGGAQKNMFWFSLMSVAMNLLFLTLGALLYLYMAANPDIAMPTSSDHLFPMLALDKLGLAVSVFFLLGITASSYASADSALAGLTTSFCIDFLNFKNKDEKQKRQQKFIVHLGFSLLFLLIIIVFNEINKQSVIDAVLKIAGYTYGPLLGLFSFGLLTKLQVRGKLVPIVCILSPAVTYAIATTSETWLGGYKFGLEVILLNGTLTFLGLLLISQPKEARITV</sequence>
<dbReference type="AlphaFoldDB" id="A0AAP2DYV5"/>
<comment type="caution">
    <text evidence="13">The sequence shown here is derived from an EMBL/GenBank/DDBJ whole genome shotgun (WGS) entry which is preliminary data.</text>
</comment>
<dbReference type="Gene3D" id="1.20.1730.10">
    <property type="entry name" value="Sodium/glucose cotransporter"/>
    <property type="match status" value="1"/>
</dbReference>
<keyword evidence="3" id="KW-0813">Transport</keyword>
<feature type="transmembrane region" description="Helical" evidence="12">
    <location>
        <begin position="43"/>
        <end position="62"/>
    </location>
</feature>
<keyword evidence="5 12" id="KW-0812">Transmembrane</keyword>
<accession>A0AAP2DYV5</accession>
<reference evidence="13 14" key="1">
    <citation type="submission" date="2021-05" db="EMBL/GenBank/DDBJ databases">
        <title>A Polyphasic approach of four new species of the genus Ohtaekwangia: Ohtaekwangia histidinii sp. nov., Ohtaekwangia cretensis sp. nov., Ohtaekwangia indiensis sp. nov., Ohtaekwangia reichenbachii sp. nov. from diverse environment.</title>
        <authorList>
            <person name="Octaviana S."/>
        </authorList>
    </citation>
    <scope>NUCLEOTIDE SEQUENCE [LARGE SCALE GENOMIC DNA]</scope>
    <source>
        <strain evidence="13 14">PWU5</strain>
    </source>
</reference>
<evidence type="ECO:0000256" key="10">
    <source>
        <dbReference type="ARBA" id="ARBA00023201"/>
    </source>
</evidence>
<dbReference type="Pfam" id="PF00474">
    <property type="entry name" value="SSF"/>
    <property type="match status" value="1"/>
</dbReference>
<evidence type="ECO:0000256" key="4">
    <source>
        <dbReference type="ARBA" id="ARBA00022475"/>
    </source>
</evidence>
<evidence type="ECO:0000256" key="1">
    <source>
        <dbReference type="ARBA" id="ARBA00004651"/>
    </source>
</evidence>